<feature type="transmembrane region" description="Helical" evidence="2">
    <location>
        <begin position="61"/>
        <end position="79"/>
    </location>
</feature>
<feature type="transmembrane region" description="Helical" evidence="2">
    <location>
        <begin position="174"/>
        <end position="195"/>
    </location>
</feature>
<dbReference type="KEGG" id="kcm:ABWK59_14090"/>
<feature type="domain" description="VanZ-like" evidence="3">
    <location>
        <begin position="68"/>
        <end position="186"/>
    </location>
</feature>
<dbReference type="AlphaFoldDB" id="A0AAU8JUI7"/>
<keyword evidence="2" id="KW-0812">Transmembrane</keyword>
<feature type="transmembrane region" description="Helical" evidence="2">
    <location>
        <begin position="142"/>
        <end position="162"/>
    </location>
</feature>
<dbReference type="EMBL" id="CP159872">
    <property type="protein sequence ID" value="XCM79966.1"/>
    <property type="molecule type" value="Genomic_DNA"/>
</dbReference>
<name>A0AAU8JUI7_9ACTN</name>
<feature type="compositionally biased region" description="Gly residues" evidence="1">
    <location>
        <begin position="1"/>
        <end position="11"/>
    </location>
</feature>
<evidence type="ECO:0000256" key="2">
    <source>
        <dbReference type="SAM" id="Phobius"/>
    </source>
</evidence>
<feature type="region of interest" description="Disordered" evidence="1">
    <location>
        <begin position="1"/>
        <end position="55"/>
    </location>
</feature>
<proteinExistence type="predicted"/>
<dbReference type="PANTHER" id="PTHR36834:SF1">
    <property type="entry name" value="INTEGRAL MEMBRANE PROTEIN"/>
    <property type="match status" value="1"/>
</dbReference>
<evidence type="ECO:0000313" key="4">
    <source>
        <dbReference type="EMBL" id="XCM79966.1"/>
    </source>
</evidence>
<dbReference type="InterPro" id="IPR006976">
    <property type="entry name" value="VanZ-like"/>
</dbReference>
<keyword evidence="2" id="KW-1133">Transmembrane helix</keyword>
<accession>A0AAU8JUI7</accession>
<gene>
    <name evidence="4" type="ORF">ABWK59_14090</name>
</gene>
<dbReference type="Pfam" id="PF04892">
    <property type="entry name" value="VanZ"/>
    <property type="match status" value="1"/>
</dbReference>
<dbReference type="PANTHER" id="PTHR36834">
    <property type="entry name" value="MEMBRANE PROTEIN-RELATED"/>
    <property type="match status" value="1"/>
</dbReference>
<evidence type="ECO:0000259" key="3">
    <source>
        <dbReference type="Pfam" id="PF04892"/>
    </source>
</evidence>
<protein>
    <submittedName>
        <fullName evidence="4">VanZ family protein</fullName>
    </submittedName>
</protein>
<dbReference type="InterPro" id="IPR053150">
    <property type="entry name" value="Teicoplanin_resist-assoc"/>
</dbReference>
<dbReference type="RefSeq" id="WP_354640927.1">
    <property type="nucleotide sequence ID" value="NZ_CP159872.1"/>
</dbReference>
<sequence>MSGAPERGGGTVRRPPGVLRCVHRDGTTTPAESAESAVDATGNPSSDRTDPAPRVSRPLKAVSRVLLALYLLALGWLTLRPVPVSWTYPANLTPLASVDRALADGGHAVVRQLAAGLLPLVPFGALLPLVGGRLRTPWLPSLLRTLGCSALLATGCEILGGWSPGHVLNVDDILLGTLGAALGHLTLAPAVRGLLQLSRPRVRRERGETRPYALAAARPQL</sequence>
<keyword evidence="2" id="KW-0472">Membrane</keyword>
<organism evidence="4">
    <name type="scientific">Kitasatospora camelliae</name>
    <dbReference type="NCBI Taxonomy" id="3156397"/>
    <lineage>
        <taxon>Bacteria</taxon>
        <taxon>Bacillati</taxon>
        <taxon>Actinomycetota</taxon>
        <taxon>Actinomycetes</taxon>
        <taxon>Kitasatosporales</taxon>
        <taxon>Streptomycetaceae</taxon>
        <taxon>Kitasatospora</taxon>
    </lineage>
</organism>
<feature type="transmembrane region" description="Helical" evidence="2">
    <location>
        <begin position="109"/>
        <end position="130"/>
    </location>
</feature>
<reference evidence="4" key="1">
    <citation type="submission" date="2024-06" db="EMBL/GenBank/DDBJ databases">
        <title>The genome sequences of Kitasatospora sp. strain HUAS MG31.</title>
        <authorList>
            <person name="Mo P."/>
        </authorList>
    </citation>
    <scope>NUCLEOTIDE SEQUENCE</scope>
    <source>
        <strain evidence="4">HUAS MG31</strain>
    </source>
</reference>
<evidence type="ECO:0000256" key="1">
    <source>
        <dbReference type="SAM" id="MobiDB-lite"/>
    </source>
</evidence>